<feature type="repeat" description="PPR" evidence="6">
    <location>
        <begin position="311"/>
        <end position="345"/>
    </location>
</feature>
<dbReference type="InterPro" id="IPR033443">
    <property type="entry name" value="PROP1-like_PPR_dom"/>
</dbReference>
<reference evidence="9" key="1">
    <citation type="submission" date="2023-10" db="EMBL/GenBank/DDBJ databases">
        <authorList>
            <person name="Domelevo Entfellner J.-B."/>
        </authorList>
    </citation>
    <scope>NUCLEOTIDE SEQUENCE</scope>
</reference>
<dbReference type="Proteomes" id="UP001189624">
    <property type="component" value="Chromosome 7"/>
</dbReference>
<proteinExistence type="inferred from homology"/>
<dbReference type="PANTHER" id="PTHR45717:SF15">
    <property type="entry name" value="AGL218WP"/>
    <property type="match status" value="1"/>
</dbReference>
<dbReference type="FunFam" id="1.25.40.10:FF:000394">
    <property type="entry name" value="Pentatricopeptide repeat-containing protein, mitochondrial"/>
    <property type="match status" value="1"/>
</dbReference>
<dbReference type="SUPFAM" id="SSF48452">
    <property type="entry name" value="TPR-like"/>
    <property type="match status" value="1"/>
</dbReference>
<gene>
    <name evidence="9" type="ORF">AYBTSS11_LOCUS20936</name>
</gene>
<dbReference type="PANTHER" id="PTHR45717">
    <property type="entry name" value="OS12G0527900 PROTEIN"/>
    <property type="match status" value="1"/>
</dbReference>
<dbReference type="PROSITE" id="PS51375">
    <property type="entry name" value="PPR"/>
    <property type="match status" value="3"/>
</dbReference>
<evidence type="ECO:0000256" key="2">
    <source>
        <dbReference type="ARBA" id="ARBA00007626"/>
    </source>
</evidence>
<keyword evidence="5" id="KW-0496">Mitochondrion</keyword>
<feature type="compositionally biased region" description="Basic and acidic residues" evidence="7">
    <location>
        <begin position="98"/>
        <end position="121"/>
    </location>
</feature>
<dbReference type="InterPro" id="IPR011990">
    <property type="entry name" value="TPR-like_helical_dom_sf"/>
</dbReference>
<dbReference type="NCBIfam" id="TIGR00756">
    <property type="entry name" value="PPR"/>
    <property type="match status" value="2"/>
</dbReference>
<keyword evidence="4" id="KW-0809">Transit peptide</keyword>
<dbReference type="Gene3D" id="1.25.40.10">
    <property type="entry name" value="Tetratricopeptide repeat domain"/>
    <property type="match status" value="2"/>
</dbReference>
<evidence type="ECO:0000313" key="10">
    <source>
        <dbReference type="Proteomes" id="UP001189624"/>
    </source>
</evidence>
<sequence length="609" mass="68325">MWTLRRASLRLRSQGLNAGAARVSFVNLVPTTCVENEGGTHQSGQITNGRLLSADAFFGTGRTSLNYAVARRELSSQAGSSSTKEDDDVLEGGLSEMDLSHGSDDDAHLSDGDEDAGKLNDELDLSDGEIDPTKKKSPGRLPESELFNAILKAPGLSIDSALNKWVEQGKELGRKEISSAVRNLRRRKMYGRALQLFQWLESNKKLEFVESDYASQLDLIAKLRGLLKAEKYIQSVPESFRGELLYRTLLANCASQNNLAATEKIFNKMKDLDLPLTAFAYNQLLLLYKKLDKKKIADVLLLMEKENIKPSIFTFRILLDAKGQSNDIAGMEQVLETMKAEGIEPDVQTQSVLARHYTSAGLKEKAEAIVKEIEGENLKENQWACATLLRLYANLGKADEVERIWKVCKSKPRIVEFLAAVEAWGTLKKIEEAEAVFEMAWKKWKLNAKNCSVLLMIYANNKMLEKGKDLIKRMADNGLKIGPMTWNALVKLYIEAGDVEKADSILQKAIQQGELQPMFSTYMAILEQYAKRGDIHNSEKIFHRMRKSGYTSRISQFQVLIQAYINAKVPAYGIRERLKADNLFPNKTLANQLLLVDAFRKNAVSDLLD</sequence>
<evidence type="ECO:0000256" key="3">
    <source>
        <dbReference type="ARBA" id="ARBA00022737"/>
    </source>
</evidence>
<dbReference type="EMBL" id="OY731404">
    <property type="protein sequence ID" value="CAJ1966972.1"/>
    <property type="molecule type" value="Genomic_DNA"/>
</dbReference>
<dbReference type="Pfam" id="PF13812">
    <property type="entry name" value="PPR_3"/>
    <property type="match status" value="1"/>
</dbReference>
<accession>A0AA86SUU5</accession>
<dbReference type="FunFam" id="1.25.40.10:FF:000744">
    <property type="entry name" value="Pentatricopeptide repeat-containing protein, mitochondrial"/>
    <property type="match status" value="1"/>
</dbReference>
<feature type="repeat" description="PPR" evidence="6">
    <location>
        <begin position="518"/>
        <end position="552"/>
    </location>
</feature>
<evidence type="ECO:0000313" key="9">
    <source>
        <dbReference type="EMBL" id="CAJ1966972.1"/>
    </source>
</evidence>
<evidence type="ECO:0000256" key="5">
    <source>
        <dbReference type="ARBA" id="ARBA00023128"/>
    </source>
</evidence>
<evidence type="ECO:0000259" key="8">
    <source>
        <dbReference type="Pfam" id="PF17177"/>
    </source>
</evidence>
<evidence type="ECO:0000256" key="1">
    <source>
        <dbReference type="ARBA" id="ARBA00004173"/>
    </source>
</evidence>
<feature type="domain" description="PROP1-like PPR" evidence="8">
    <location>
        <begin position="244"/>
        <end position="408"/>
    </location>
</feature>
<evidence type="ECO:0000256" key="6">
    <source>
        <dbReference type="PROSITE-ProRule" id="PRU00708"/>
    </source>
</evidence>
<feature type="repeat" description="PPR" evidence="6">
    <location>
        <begin position="482"/>
        <end position="517"/>
    </location>
</feature>
<name>A0AA86SUU5_9FABA</name>
<feature type="region of interest" description="Disordered" evidence="7">
    <location>
        <begin position="94"/>
        <end position="141"/>
    </location>
</feature>
<keyword evidence="10" id="KW-1185">Reference proteome</keyword>
<dbReference type="AlphaFoldDB" id="A0AA86SUU5"/>
<comment type="similarity">
    <text evidence="2">Belongs to the PPR family. P subfamily.</text>
</comment>
<dbReference type="Pfam" id="PF01535">
    <property type="entry name" value="PPR"/>
    <property type="match status" value="1"/>
</dbReference>
<evidence type="ECO:0000256" key="7">
    <source>
        <dbReference type="SAM" id="MobiDB-lite"/>
    </source>
</evidence>
<dbReference type="GO" id="GO:0005739">
    <property type="term" value="C:mitochondrion"/>
    <property type="evidence" value="ECO:0007669"/>
    <property type="project" value="UniProtKB-SubCell"/>
</dbReference>
<comment type="subcellular location">
    <subcellularLocation>
        <location evidence="1">Mitochondrion</location>
    </subcellularLocation>
</comment>
<keyword evidence="3" id="KW-0677">Repeat</keyword>
<dbReference type="Gramene" id="rna-AYBTSS11_LOCUS20936">
    <property type="protein sequence ID" value="CAJ1966972.1"/>
    <property type="gene ID" value="gene-AYBTSS11_LOCUS20936"/>
</dbReference>
<evidence type="ECO:0000256" key="4">
    <source>
        <dbReference type="ARBA" id="ARBA00022946"/>
    </source>
</evidence>
<dbReference type="GO" id="GO:0003729">
    <property type="term" value="F:mRNA binding"/>
    <property type="evidence" value="ECO:0007669"/>
    <property type="project" value="UniProtKB-ARBA"/>
</dbReference>
<dbReference type="InterPro" id="IPR002885">
    <property type="entry name" value="PPR_rpt"/>
</dbReference>
<dbReference type="Pfam" id="PF17177">
    <property type="entry name" value="PPR_long"/>
    <property type="match status" value="1"/>
</dbReference>
<organism evidence="9 10">
    <name type="scientific">Sphenostylis stenocarpa</name>
    <dbReference type="NCBI Taxonomy" id="92480"/>
    <lineage>
        <taxon>Eukaryota</taxon>
        <taxon>Viridiplantae</taxon>
        <taxon>Streptophyta</taxon>
        <taxon>Embryophyta</taxon>
        <taxon>Tracheophyta</taxon>
        <taxon>Spermatophyta</taxon>
        <taxon>Magnoliopsida</taxon>
        <taxon>eudicotyledons</taxon>
        <taxon>Gunneridae</taxon>
        <taxon>Pentapetalae</taxon>
        <taxon>rosids</taxon>
        <taxon>fabids</taxon>
        <taxon>Fabales</taxon>
        <taxon>Fabaceae</taxon>
        <taxon>Papilionoideae</taxon>
        <taxon>50 kb inversion clade</taxon>
        <taxon>NPAAA clade</taxon>
        <taxon>indigoferoid/millettioid clade</taxon>
        <taxon>Phaseoleae</taxon>
        <taxon>Sphenostylis</taxon>
    </lineage>
</organism>
<protein>
    <recommendedName>
        <fullName evidence="8">PROP1-like PPR domain-containing protein</fullName>
    </recommendedName>
</protein>